<evidence type="ECO:0000256" key="2">
    <source>
        <dbReference type="ARBA" id="ARBA00034534"/>
    </source>
</evidence>
<dbReference type="PANTHER" id="PTHR21737:SF18">
    <property type="entry name" value="SPLICING FACTOR CACTIN"/>
    <property type="match status" value="1"/>
</dbReference>
<organism evidence="6 7">
    <name type="scientific">Dichanthelium oligosanthes</name>
    <dbReference type="NCBI Taxonomy" id="888268"/>
    <lineage>
        <taxon>Eukaryota</taxon>
        <taxon>Viridiplantae</taxon>
        <taxon>Streptophyta</taxon>
        <taxon>Embryophyta</taxon>
        <taxon>Tracheophyta</taxon>
        <taxon>Spermatophyta</taxon>
        <taxon>Magnoliopsida</taxon>
        <taxon>Liliopsida</taxon>
        <taxon>Poales</taxon>
        <taxon>Poaceae</taxon>
        <taxon>PACMAD clade</taxon>
        <taxon>Panicoideae</taxon>
        <taxon>Panicodae</taxon>
        <taxon>Paniceae</taxon>
        <taxon>Dichantheliinae</taxon>
        <taxon>Dichanthelium</taxon>
    </lineage>
</organism>
<accession>A0A1E5VA92</accession>
<dbReference type="GO" id="GO:0045292">
    <property type="term" value="P:mRNA cis splicing, via spliceosome"/>
    <property type="evidence" value="ECO:0007669"/>
    <property type="project" value="TreeGrafter"/>
</dbReference>
<evidence type="ECO:0000313" key="6">
    <source>
        <dbReference type="EMBL" id="OEL21934.1"/>
    </source>
</evidence>
<evidence type="ECO:0000313" key="7">
    <source>
        <dbReference type="Proteomes" id="UP000095767"/>
    </source>
</evidence>
<dbReference type="GO" id="GO:0005681">
    <property type="term" value="C:spliceosomal complex"/>
    <property type="evidence" value="ECO:0007669"/>
    <property type="project" value="TreeGrafter"/>
</dbReference>
<comment type="caution">
    <text evidence="6">The sequence shown here is derived from an EMBL/GenBank/DDBJ whole genome shotgun (WGS) entry which is preliminary data.</text>
</comment>
<dbReference type="Pfam" id="PF09732">
    <property type="entry name" value="CactinC_cactus"/>
    <property type="match status" value="1"/>
</dbReference>
<feature type="domain" description="Splicing factor cactin central" evidence="5">
    <location>
        <begin position="112"/>
        <end position="274"/>
    </location>
</feature>
<sequence length="450" mass="49625">MGKPRAASSPAIAREATRPPSKALSKAIRRRAVAVSEKLAARGLGAFVWRKKLDHELSRGVLPGIVSARSERRRCLARRKEADGVKASAAAARRASPPSPVAADASLARAAEEDAKEAAFLLEQSRRRGGIRFAEGRPRRVDMLVESLAGTRQCALAAFRGASAEELKELGVEIETLADLDAANGPFWEAAKVLCDAETLKAAAGTDGRGGGYLHSEVAADVMSVVEGKNLEELEVMQQTIAVRMAAGESKIADQLQEVTTLIRVEMAKKFLAQNYSTCDDAPPSFEFDDHKTDAKREREERVADADEEGSEPLRPVALPATRAPPAGPEWRKPKYVARARTGYEWNKYNSVHYDHDHPPPKIVRGYTFVLHYPELAGGKPPQCAVEDDGGSGSGETCIVRFHAGWPYEDVAFRIVNREWERSRKAGFRCTFERGVLRLSFHFKRFFYRR</sequence>
<dbReference type="AlphaFoldDB" id="A0A1E5VA92"/>
<name>A0A1E5VA92_9POAL</name>
<comment type="similarity">
    <text evidence="1">Belongs to the CACTIN family.</text>
</comment>
<gene>
    <name evidence="6" type="ORF">BAE44_0017044</name>
</gene>
<feature type="region of interest" description="Disordered" evidence="3">
    <location>
        <begin position="1"/>
        <end position="25"/>
    </location>
</feature>
<feature type="region of interest" description="Disordered" evidence="3">
    <location>
        <begin position="283"/>
        <end position="331"/>
    </location>
</feature>
<dbReference type="Pfam" id="PF10312">
    <property type="entry name" value="Cactin_mid"/>
    <property type="match status" value="1"/>
</dbReference>
<dbReference type="GO" id="GO:0005737">
    <property type="term" value="C:cytoplasm"/>
    <property type="evidence" value="ECO:0007669"/>
    <property type="project" value="TreeGrafter"/>
</dbReference>
<feature type="domain" description="Splicing factor Cactin C-terminal" evidence="4">
    <location>
        <begin position="331"/>
        <end position="450"/>
    </location>
</feature>
<dbReference type="SMART" id="SM01050">
    <property type="entry name" value="CactinC_cactus"/>
    <property type="match status" value="1"/>
</dbReference>
<keyword evidence="7" id="KW-1185">Reference proteome</keyword>
<evidence type="ECO:0000259" key="4">
    <source>
        <dbReference type="Pfam" id="PF09732"/>
    </source>
</evidence>
<evidence type="ECO:0000259" key="5">
    <source>
        <dbReference type="Pfam" id="PF10312"/>
    </source>
</evidence>
<proteinExistence type="inferred from homology"/>
<dbReference type="PANTHER" id="PTHR21737">
    <property type="entry name" value="POLYGLUTAMINE BINDING PROTEIN 1/MARVEL MEMBRANE-ASSOCIATING DOMAIN CONTAINING 3"/>
    <property type="match status" value="1"/>
</dbReference>
<dbReference type="InterPro" id="IPR019134">
    <property type="entry name" value="Cactin_C"/>
</dbReference>
<dbReference type="STRING" id="888268.A0A1E5VA92"/>
<dbReference type="OrthoDB" id="768854at2759"/>
<protein>
    <recommendedName>
        <fullName evidence="2">Splicing factor Cactin</fullName>
    </recommendedName>
</protein>
<dbReference type="InterPro" id="IPR018816">
    <property type="entry name" value="Cactin_central"/>
</dbReference>
<dbReference type="Proteomes" id="UP000095767">
    <property type="component" value="Unassembled WGS sequence"/>
</dbReference>
<feature type="compositionally biased region" description="Basic and acidic residues" evidence="3">
    <location>
        <begin position="288"/>
        <end position="305"/>
    </location>
</feature>
<evidence type="ECO:0000256" key="1">
    <source>
        <dbReference type="ARBA" id="ARBA00006895"/>
    </source>
</evidence>
<reference evidence="6 7" key="1">
    <citation type="submission" date="2016-09" db="EMBL/GenBank/DDBJ databases">
        <title>The draft genome of Dichanthelium oligosanthes: A C3 panicoid grass species.</title>
        <authorList>
            <person name="Studer A.J."/>
            <person name="Schnable J.C."/>
            <person name="Brutnell T.P."/>
        </authorList>
    </citation>
    <scope>NUCLEOTIDE SEQUENCE [LARGE SCALE GENOMIC DNA]</scope>
    <source>
        <strain evidence="7">cv. Kellogg 1175</strain>
        <tissue evidence="6">Leaf</tissue>
    </source>
</reference>
<evidence type="ECO:0000256" key="3">
    <source>
        <dbReference type="SAM" id="MobiDB-lite"/>
    </source>
</evidence>
<dbReference type="EMBL" id="LWDX02046810">
    <property type="protein sequence ID" value="OEL21934.1"/>
    <property type="molecule type" value="Genomic_DNA"/>
</dbReference>